<dbReference type="RefSeq" id="WP_319925210.1">
    <property type="nucleotide sequence ID" value="NZ_VCDP01000015.1"/>
</dbReference>
<reference evidence="2" key="1">
    <citation type="journal article" date="2024" name="Toxins">
        <title>Genome Sequence Analysis of Native Xenorhabdus Strains Isolated from Entomopathogenic Nematodes in Argentina.</title>
        <authorList>
            <person name="Palma L."/>
            <person name="Frizzo L."/>
            <person name="Kaiser S."/>
            <person name="Berry C."/>
            <person name="Caballero P."/>
            <person name="Bode H.B."/>
            <person name="Del Valle E.E."/>
        </authorList>
    </citation>
    <scope>NUCLEOTIDE SEQUENCE [LARGE SCALE GENOMIC DNA]</scope>
    <source>
        <strain evidence="2">Reich</strain>
    </source>
</reference>
<dbReference type="Pfam" id="PF04229">
    <property type="entry name" value="GrpB"/>
    <property type="match status" value="1"/>
</dbReference>
<dbReference type="PANTHER" id="PTHR34822">
    <property type="entry name" value="GRPB DOMAIN PROTEIN (AFU_ORTHOLOGUE AFUA_1G01530)"/>
    <property type="match status" value="1"/>
</dbReference>
<accession>A0ABU4SIH9</accession>
<dbReference type="SUPFAM" id="SSF81301">
    <property type="entry name" value="Nucleotidyltransferase"/>
    <property type="match status" value="1"/>
</dbReference>
<name>A0ABU4SIH9_9GAMM</name>
<dbReference type="InterPro" id="IPR043519">
    <property type="entry name" value="NT_sf"/>
</dbReference>
<dbReference type="Proteomes" id="UP001271640">
    <property type="component" value="Unassembled WGS sequence"/>
</dbReference>
<dbReference type="InterPro" id="IPR007344">
    <property type="entry name" value="GrpB/CoaE"/>
</dbReference>
<comment type="caution">
    <text evidence="1">The sequence shown here is derived from an EMBL/GenBank/DDBJ whole genome shotgun (WGS) entry which is preliminary data.</text>
</comment>
<dbReference type="EMBL" id="VCDP01000015">
    <property type="protein sequence ID" value="MDX7998470.1"/>
    <property type="molecule type" value="Genomic_DNA"/>
</dbReference>
<proteinExistence type="predicted"/>
<sequence length="210" mass="24167">MSDQLIHLKPLIMSFCAGDPNENPWVSGTKPTPETIAVVPYSIQWKSIYNGEKNRIQQQLKDKVLHIAHIGSTAVLDLPAKPIIDIDLIVTDPTQEEDYIPALEQLGYVLTIREPSWYQHRMFRLGSPRINLHIFGENCPEHIRHLLFRNWLRTHKDDKNQYAEAKRVAIEGAGDVMDYNNNKNAVIKDIYKKIFNNIDTCLSEILSGRH</sequence>
<keyword evidence="2" id="KW-1185">Reference proteome</keyword>
<evidence type="ECO:0000313" key="1">
    <source>
        <dbReference type="EMBL" id="MDX7998470.1"/>
    </source>
</evidence>
<gene>
    <name evidence="1" type="ORF">FE394_04480</name>
</gene>
<dbReference type="PANTHER" id="PTHR34822:SF1">
    <property type="entry name" value="GRPB FAMILY PROTEIN"/>
    <property type="match status" value="1"/>
</dbReference>
<dbReference type="Gene3D" id="3.30.460.10">
    <property type="entry name" value="Beta Polymerase, domain 2"/>
    <property type="match status" value="1"/>
</dbReference>
<organism evidence="1 2">
    <name type="scientific">Xenorhabdus littoralis</name>
    <dbReference type="NCBI Taxonomy" id="2582835"/>
    <lineage>
        <taxon>Bacteria</taxon>
        <taxon>Pseudomonadati</taxon>
        <taxon>Pseudomonadota</taxon>
        <taxon>Gammaproteobacteria</taxon>
        <taxon>Enterobacterales</taxon>
        <taxon>Morganellaceae</taxon>
        <taxon>Xenorhabdus</taxon>
    </lineage>
</organism>
<protein>
    <submittedName>
        <fullName evidence="1">GrpB family protein</fullName>
    </submittedName>
</protein>
<evidence type="ECO:0000313" key="2">
    <source>
        <dbReference type="Proteomes" id="UP001271640"/>
    </source>
</evidence>